<feature type="region of interest" description="Disordered" evidence="6">
    <location>
        <begin position="73"/>
        <end position="97"/>
    </location>
</feature>
<dbReference type="InterPro" id="IPR035370">
    <property type="entry name" value="Nrap_D5"/>
</dbReference>
<dbReference type="GO" id="GO:0006364">
    <property type="term" value="P:rRNA processing"/>
    <property type="evidence" value="ECO:0007669"/>
    <property type="project" value="UniProtKB-KW"/>
</dbReference>
<keyword evidence="5" id="KW-0698">rRNA processing</keyword>
<dbReference type="GO" id="GO:0032545">
    <property type="term" value="C:CURI complex"/>
    <property type="evidence" value="ECO:0007669"/>
    <property type="project" value="TreeGrafter"/>
</dbReference>
<keyword evidence="5" id="KW-0687">Ribonucleoprotein</keyword>
<dbReference type="GO" id="GO:0032040">
    <property type="term" value="C:small-subunit processome"/>
    <property type="evidence" value="ECO:0007669"/>
    <property type="project" value="TreeGrafter"/>
</dbReference>
<evidence type="ECO:0000313" key="13">
    <source>
        <dbReference type="EMBL" id="KAF2267649.1"/>
    </source>
</evidence>
<keyword evidence="5" id="KW-0690">Ribosome biogenesis</keyword>
<dbReference type="PANTHER" id="PTHR17972">
    <property type="entry name" value="NUCLEOLAR RNA-ASSOCIATED PROTEIN"/>
    <property type="match status" value="1"/>
</dbReference>
<evidence type="ECO:0000256" key="2">
    <source>
        <dbReference type="ARBA" id="ARBA00006674"/>
    </source>
</evidence>
<dbReference type="Pfam" id="PF17407">
    <property type="entry name" value="Nrap_D6"/>
    <property type="match status" value="1"/>
</dbReference>
<dbReference type="Pfam" id="PF17403">
    <property type="entry name" value="Nrap_D2"/>
    <property type="match status" value="1"/>
</dbReference>
<evidence type="ECO:0000259" key="11">
    <source>
        <dbReference type="Pfam" id="PF17406"/>
    </source>
</evidence>
<keyword evidence="3 5" id="KW-0694">RNA-binding</keyword>
<feature type="domain" description="Nrap protein" evidence="9">
    <location>
        <begin position="517"/>
        <end position="667"/>
    </location>
</feature>
<feature type="compositionally biased region" description="Polar residues" evidence="6">
    <location>
        <begin position="73"/>
        <end position="86"/>
    </location>
</feature>
<feature type="region of interest" description="Disordered" evidence="6">
    <location>
        <begin position="1"/>
        <end position="57"/>
    </location>
</feature>
<dbReference type="Pfam" id="PF17405">
    <property type="entry name" value="Nrap_D4"/>
    <property type="match status" value="1"/>
</dbReference>
<evidence type="ECO:0000259" key="10">
    <source>
        <dbReference type="Pfam" id="PF17405"/>
    </source>
</evidence>
<feature type="compositionally biased region" description="Basic residues" evidence="6">
    <location>
        <begin position="1"/>
        <end position="11"/>
    </location>
</feature>
<reference evidence="14" key="1">
    <citation type="journal article" date="2020" name="Stud. Mycol.">
        <title>101 Dothideomycetes genomes: A test case for predicting lifestyles and emergence of pathogens.</title>
        <authorList>
            <person name="Haridas S."/>
            <person name="Albert R."/>
            <person name="Binder M."/>
            <person name="Bloem J."/>
            <person name="LaButti K."/>
            <person name="Salamov A."/>
            <person name="Andreopoulos B."/>
            <person name="Baker S."/>
            <person name="Barry K."/>
            <person name="Bills G."/>
            <person name="Bluhm B."/>
            <person name="Cannon C."/>
            <person name="Castanera R."/>
            <person name="Culley D."/>
            <person name="Daum C."/>
            <person name="Ezra D."/>
            <person name="Gonzalez J."/>
            <person name="Henrissat B."/>
            <person name="Kuo A."/>
            <person name="Liang C."/>
            <person name="Lipzen A."/>
            <person name="Lutzoni F."/>
            <person name="Magnuson J."/>
            <person name="Mondo S."/>
            <person name="Nolan M."/>
            <person name="Ohm R."/>
            <person name="Pangilinan J."/>
            <person name="Park H.-J."/>
            <person name="Ramirez L."/>
            <person name="Alfaro M."/>
            <person name="Sun H."/>
            <person name="Tritt A."/>
            <person name="Yoshinaga Y."/>
            <person name="Zwiers L.-H."/>
            <person name="Turgeon B."/>
            <person name="Goodwin S."/>
            <person name="Spatafora J."/>
            <person name="Crous P."/>
            <person name="Grigoriev I."/>
        </authorList>
    </citation>
    <scope>NUCLEOTIDE SEQUENCE [LARGE SCALE GENOMIC DNA]</scope>
    <source>
        <strain evidence="14">CBS 304.66</strain>
    </source>
</reference>
<dbReference type="Gene3D" id="3.30.70.3030">
    <property type="match status" value="1"/>
</dbReference>
<evidence type="ECO:0000256" key="3">
    <source>
        <dbReference type="ARBA" id="ARBA00022884"/>
    </source>
</evidence>
<dbReference type="InterPro" id="IPR035082">
    <property type="entry name" value="Nrap_D1"/>
</dbReference>
<dbReference type="PANTHER" id="PTHR17972:SF0">
    <property type="entry name" value="NUCLEOLAR PROTEIN 6"/>
    <property type="match status" value="1"/>
</dbReference>
<feature type="domain" description="Nrap protein" evidence="10">
    <location>
        <begin position="696"/>
        <end position="877"/>
    </location>
</feature>
<dbReference type="GO" id="GO:0034456">
    <property type="term" value="C:UTP-C complex"/>
    <property type="evidence" value="ECO:0007669"/>
    <property type="project" value="TreeGrafter"/>
</dbReference>
<organism evidence="13 14">
    <name type="scientific">Lojkania enalia</name>
    <dbReference type="NCBI Taxonomy" id="147567"/>
    <lineage>
        <taxon>Eukaryota</taxon>
        <taxon>Fungi</taxon>
        <taxon>Dikarya</taxon>
        <taxon>Ascomycota</taxon>
        <taxon>Pezizomycotina</taxon>
        <taxon>Dothideomycetes</taxon>
        <taxon>Pleosporomycetidae</taxon>
        <taxon>Pleosporales</taxon>
        <taxon>Pleosporales incertae sedis</taxon>
        <taxon>Lojkania</taxon>
    </lineage>
</organism>
<protein>
    <recommendedName>
        <fullName evidence="5">U3 small nucleolar RNA-associated protein 22</fullName>
    </recommendedName>
</protein>
<dbReference type="EMBL" id="ML986590">
    <property type="protein sequence ID" value="KAF2267649.1"/>
    <property type="molecule type" value="Genomic_DNA"/>
</dbReference>
<gene>
    <name evidence="13" type="ORF">CC78DRAFT_558800</name>
</gene>
<dbReference type="InterPro" id="IPR035368">
    <property type="entry name" value="Nrap_D3"/>
</dbReference>
<keyword evidence="4 5" id="KW-0539">Nucleus</keyword>
<dbReference type="Proteomes" id="UP000800093">
    <property type="component" value="Unassembled WGS sequence"/>
</dbReference>
<feature type="domain" description="Nrap protein" evidence="8">
    <location>
        <begin position="369"/>
        <end position="511"/>
    </location>
</feature>
<feature type="domain" description="Nrap protein" evidence="11">
    <location>
        <begin position="879"/>
        <end position="1040"/>
    </location>
</feature>
<evidence type="ECO:0000256" key="6">
    <source>
        <dbReference type="SAM" id="MobiDB-lite"/>
    </source>
</evidence>
<dbReference type="Pfam" id="PF03813">
    <property type="entry name" value="Nrap"/>
    <property type="match status" value="1"/>
</dbReference>
<dbReference type="InterPro" id="IPR035371">
    <property type="entry name" value="Nrap_D6"/>
</dbReference>
<evidence type="ECO:0000259" key="7">
    <source>
        <dbReference type="Pfam" id="PF03813"/>
    </source>
</evidence>
<evidence type="ECO:0000256" key="1">
    <source>
        <dbReference type="ARBA" id="ARBA00004604"/>
    </source>
</evidence>
<evidence type="ECO:0000259" key="12">
    <source>
        <dbReference type="Pfam" id="PF17407"/>
    </source>
</evidence>
<dbReference type="InterPro" id="IPR035367">
    <property type="entry name" value="Nrap_D2"/>
</dbReference>
<dbReference type="Gene3D" id="1.10.1410.10">
    <property type="match status" value="2"/>
</dbReference>
<feature type="domain" description="Nrap protein" evidence="7">
    <location>
        <begin position="220"/>
        <end position="365"/>
    </location>
</feature>
<evidence type="ECO:0000313" key="14">
    <source>
        <dbReference type="Proteomes" id="UP000800093"/>
    </source>
</evidence>
<comment type="subcellular location">
    <subcellularLocation>
        <location evidence="1 5">Nucleus</location>
        <location evidence="1 5">Nucleolus</location>
    </subcellularLocation>
</comment>
<dbReference type="InterPro" id="IPR005554">
    <property type="entry name" value="NOL6/Upt22"/>
</dbReference>
<comment type="similarity">
    <text evidence="2 5">Belongs to the NRAP family.</text>
</comment>
<dbReference type="Pfam" id="PF17406">
    <property type="entry name" value="Nrap_D5"/>
    <property type="match status" value="1"/>
</dbReference>
<evidence type="ECO:0000259" key="8">
    <source>
        <dbReference type="Pfam" id="PF17403"/>
    </source>
</evidence>
<evidence type="ECO:0000256" key="5">
    <source>
        <dbReference type="RuleBase" id="RU364032"/>
    </source>
</evidence>
<sequence length="1213" mass="136963">MASPATKRRKLSYSDESDRSEGGYDNHDSDNLHSQGEDIERRDIEDTDDSMPDVEYTEEGGSYSIVNAENAATASPPNNEVESHTASAHAKADKTPYTRQSMSLRDGVYTSEVYKSNVFKLQVDELLQQVKPKYGKKKVPAENAMRILKSIIEQLPNRTPLSIPEARASLKSEGVVIPFPNPQPSKDAKYKLQYDRPSSINATGSYPLEIATQTEDSLSIDLVVTMPKAIFQEKDYLNYRYFYKRAYYLACIAAGIKTSKRGAFSISFGYLNGNHLQPIIVIRPSLHGDIDDFASSNFQIHILLAIPEKTFAESKLLPISNSIRPKGMEDGAETQSLSPTPFYNGSIQSDATVSAYLKLLHFTSSKSDAYKDACVLGRLWLKQRGFGSSVRKGGFGNFEWAATVALLLEPDPGTAAAVLSPGYSSYQLFKATLQFLATHNLSEYPYRLYAHDIIFPKGDNTPVFFDGPRKMNILFKMMQWSYSRLQAEAQTTIQMLSDSRFDQFESTFILKTDIVKYHYDSTLEMPLSKLQVDTNSDNYFPYLNETIGNIHKILIRALTDRVDIISFALADEDNWPISSNLPRENQRKTLLINFATNPITANRTVDLGPTAENKREAASFRQFWGEKAELRRFKDGSIRESIVWSTKNTSVLVLEQIISFILGKHLSLTFTENARFSSDTFAHLVPFGRIQGQSGIVPFVPLLNNLAGLEQDIRQLEHLPLQIRRISAADALLRYSAIEIPTSVCPNSTPASIVLQFEGSARWPDDLCAIQRTKIAFLLKLSDLLSAAKPSYVTRIGLENPSQPSQNQSYLDIITPQRFSFRLRIHHDREATLLDRQLKDKSLDGQSRESAASALAAYKRDFLQTPAHTQALQALCTRFPALSPSIRLTKRWFSCHLLSPHFSSEFIELLVARTFLQPYPWPVPSCATTGFLRTLAWIARWDWRHVPLVVDFSIGSNMNNTGLEPHSRALSTEDIEKIRMRFEAWRQIDPSMNRVVVFAATNLDNEGTTWTDRAKPEKVVAARMTALARAATDVIRSEEDNMLTRMKGKAIEPRNMGQFVSETLFISRVEDFDIIIHLPRKYSRARKISSEPQFKNLQLQQGTGELQTTLGFGPAQLFVAELRDIYGEAILWFWDSESFNIIVGLWNPQVTTARAWKVKASWNSLPTDIHRAEKKSKRTNLTDQMADMRVNKGAICNEIKRLGGELVERIEIN</sequence>
<feature type="domain" description="Nrap protein" evidence="12">
    <location>
        <begin position="1070"/>
        <end position="1210"/>
    </location>
</feature>
<keyword evidence="14" id="KW-1185">Reference proteome</keyword>
<feature type="compositionally biased region" description="Basic and acidic residues" evidence="6">
    <location>
        <begin position="12"/>
        <end position="44"/>
    </location>
</feature>
<proteinExistence type="inferred from homology"/>
<dbReference type="OrthoDB" id="10251401at2759"/>
<evidence type="ECO:0000259" key="9">
    <source>
        <dbReference type="Pfam" id="PF17404"/>
    </source>
</evidence>
<comment type="caution">
    <text evidence="13">The sequence shown here is derived from an EMBL/GenBank/DDBJ whole genome shotgun (WGS) entry which is preliminary data.</text>
</comment>
<dbReference type="InterPro" id="IPR035369">
    <property type="entry name" value="Nrap_D4"/>
</dbReference>
<evidence type="ECO:0000256" key="4">
    <source>
        <dbReference type="ARBA" id="ARBA00023242"/>
    </source>
</evidence>
<dbReference type="GO" id="GO:0006409">
    <property type="term" value="P:tRNA export from nucleus"/>
    <property type="evidence" value="ECO:0007669"/>
    <property type="project" value="TreeGrafter"/>
</dbReference>
<feature type="compositionally biased region" description="Acidic residues" evidence="6">
    <location>
        <begin position="45"/>
        <end position="57"/>
    </location>
</feature>
<dbReference type="GO" id="GO:0003723">
    <property type="term" value="F:RNA binding"/>
    <property type="evidence" value="ECO:0007669"/>
    <property type="project" value="UniProtKB-KW"/>
</dbReference>
<name>A0A9P4KJ09_9PLEO</name>
<dbReference type="Pfam" id="PF17404">
    <property type="entry name" value="Nrap_D3"/>
    <property type="match status" value="1"/>
</dbReference>
<accession>A0A9P4KJ09</accession>
<dbReference type="AlphaFoldDB" id="A0A9P4KJ09"/>